<organism evidence="1 2">
    <name type="scientific">Panagrolaimus sp. PS1159</name>
    <dbReference type="NCBI Taxonomy" id="55785"/>
    <lineage>
        <taxon>Eukaryota</taxon>
        <taxon>Metazoa</taxon>
        <taxon>Ecdysozoa</taxon>
        <taxon>Nematoda</taxon>
        <taxon>Chromadorea</taxon>
        <taxon>Rhabditida</taxon>
        <taxon>Tylenchina</taxon>
        <taxon>Panagrolaimomorpha</taxon>
        <taxon>Panagrolaimoidea</taxon>
        <taxon>Panagrolaimidae</taxon>
        <taxon>Panagrolaimus</taxon>
    </lineage>
</organism>
<sequence length="366" mass="41270">MVVVRKIYPDSTHVSSLMVGNSLLQKDSKRNKKSSSKNKNILFQMKPYKHQVGGHVGLFSLDDLHICKPFNSHEALFYRLMPVELRSITAECCYQIQIGYDEFDCSSDIHIIDEFPQSSHQHSSSSTDLAEKQHCSNNDFDDDDEYRDVSSGLPNALNPWAFQCQIRSFQNNGPYGTFLMLENLTSKYKNPCVVDLKLGIRMYADDASEEKKQSQKRKADKTTSKDLGIRLCGMQYYDSSSSTYQCIDKYYGRKLDQSGLKKLLNKFFKTAHGERRRAVCTELLTKLARIRSIIASMDGLRLYGTSLLIVFEGNPNIPDNNLDARLIDFANATCNGLSESVHKGPDAGSLLGIDNLTKILSGLLIK</sequence>
<dbReference type="Proteomes" id="UP000887580">
    <property type="component" value="Unplaced"/>
</dbReference>
<evidence type="ECO:0000313" key="2">
    <source>
        <dbReference type="WBParaSite" id="PS1159_v2.g18671.t1"/>
    </source>
</evidence>
<proteinExistence type="predicted"/>
<evidence type="ECO:0000313" key="1">
    <source>
        <dbReference type="Proteomes" id="UP000887580"/>
    </source>
</evidence>
<reference evidence="2" key="1">
    <citation type="submission" date="2022-11" db="UniProtKB">
        <authorList>
            <consortium name="WormBaseParasite"/>
        </authorList>
    </citation>
    <scope>IDENTIFICATION</scope>
</reference>
<name>A0AC35FLI7_9BILA</name>
<protein>
    <submittedName>
        <fullName evidence="2">Kinase</fullName>
    </submittedName>
</protein>
<dbReference type="WBParaSite" id="PS1159_v2.g18671.t1">
    <property type="protein sequence ID" value="PS1159_v2.g18671.t1"/>
    <property type="gene ID" value="PS1159_v2.g18671"/>
</dbReference>
<accession>A0AC35FLI7</accession>